<evidence type="ECO:0000313" key="2">
    <source>
        <dbReference type="EMBL" id="EDO44523.1"/>
    </source>
</evidence>
<dbReference type="InParanoid" id="A7RV69"/>
<dbReference type="EMBL" id="DS469543">
    <property type="protein sequence ID" value="EDO44523.1"/>
    <property type="molecule type" value="Genomic_DNA"/>
</dbReference>
<keyword evidence="3" id="KW-1185">Reference proteome</keyword>
<feature type="region of interest" description="Disordered" evidence="1">
    <location>
        <begin position="170"/>
        <end position="190"/>
    </location>
</feature>
<dbReference type="Proteomes" id="UP000001593">
    <property type="component" value="Unassembled WGS sequence"/>
</dbReference>
<dbReference type="PROSITE" id="PS51663">
    <property type="entry name" value="STATHMIN_3"/>
    <property type="match status" value="1"/>
</dbReference>
<feature type="compositionally biased region" description="Basic and acidic residues" evidence="1">
    <location>
        <begin position="28"/>
        <end position="39"/>
    </location>
</feature>
<organism evidence="2 3">
    <name type="scientific">Nematostella vectensis</name>
    <name type="common">Starlet sea anemone</name>
    <dbReference type="NCBI Taxonomy" id="45351"/>
    <lineage>
        <taxon>Eukaryota</taxon>
        <taxon>Metazoa</taxon>
        <taxon>Cnidaria</taxon>
        <taxon>Anthozoa</taxon>
        <taxon>Hexacorallia</taxon>
        <taxon>Actiniaria</taxon>
        <taxon>Edwardsiidae</taxon>
        <taxon>Nematostella</taxon>
    </lineage>
</organism>
<dbReference type="InterPro" id="IPR036002">
    <property type="entry name" value="Stathmin_sf"/>
</dbReference>
<dbReference type="AlphaFoldDB" id="A7RV69"/>
<accession>A7RV69</accession>
<dbReference type="SUPFAM" id="SSF101494">
    <property type="entry name" value="Stathmin"/>
    <property type="match status" value="1"/>
</dbReference>
<feature type="region of interest" description="Disordered" evidence="1">
    <location>
        <begin position="1"/>
        <end position="127"/>
    </location>
</feature>
<dbReference type="Pfam" id="PF00836">
    <property type="entry name" value="Stathmin"/>
    <property type="match status" value="1"/>
</dbReference>
<dbReference type="GO" id="GO:0031110">
    <property type="term" value="P:regulation of microtubule polymerization or depolymerization"/>
    <property type="evidence" value="ECO:0007669"/>
    <property type="project" value="InterPro"/>
</dbReference>
<dbReference type="PANTHER" id="PTHR10104:SF20">
    <property type="entry name" value="STATHMIN DOMAIN-CONTAINING PROTEIN 1"/>
    <property type="match status" value="1"/>
</dbReference>
<dbReference type="PhylomeDB" id="A7RV69"/>
<reference evidence="2 3" key="1">
    <citation type="journal article" date="2007" name="Science">
        <title>Sea anemone genome reveals ancestral eumetazoan gene repertoire and genomic organization.</title>
        <authorList>
            <person name="Putnam N.H."/>
            <person name="Srivastava M."/>
            <person name="Hellsten U."/>
            <person name="Dirks B."/>
            <person name="Chapman J."/>
            <person name="Salamov A."/>
            <person name="Terry A."/>
            <person name="Shapiro H."/>
            <person name="Lindquist E."/>
            <person name="Kapitonov V.V."/>
            <person name="Jurka J."/>
            <person name="Genikhovich G."/>
            <person name="Grigoriev I.V."/>
            <person name="Lucas S.M."/>
            <person name="Steele R.E."/>
            <person name="Finnerty J.R."/>
            <person name="Technau U."/>
            <person name="Martindale M.Q."/>
            <person name="Rokhsar D.S."/>
        </authorList>
    </citation>
    <scope>NUCLEOTIDE SEQUENCE [LARGE SCALE GENOMIC DNA]</scope>
    <source>
        <strain evidence="3">CH2 X CH6</strain>
    </source>
</reference>
<dbReference type="HOGENOM" id="CLU_916246_0_0_1"/>
<dbReference type="KEGG" id="nve:5516537"/>
<protein>
    <submittedName>
        <fullName evidence="2">Uncharacterized protein</fullName>
    </submittedName>
</protein>
<feature type="compositionally biased region" description="Basic residues" evidence="1">
    <location>
        <begin position="170"/>
        <end position="187"/>
    </location>
</feature>
<feature type="compositionally biased region" description="Basic and acidic residues" evidence="1">
    <location>
        <begin position="54"/>
        <end position="69"/>
    </location>
</feature>
<dbReference type="OMA" id="TEYSHPN"/>
<evidence type="ECO:0000256" key="1">
    <source>
        <dbReference type="SAM" id="MobiDB-lite"/>
    </source>
</evidence>
<proteinExistence type="predicted"/>
<evidence type="ECO:0000313" key="3">
    <source>
        <dbReference type="Proteomes" id="UP000001593"/>
    </source>
</evidence>
<dbReference type="eggNOG" id="ENOG502S8BA">
    <property type="taxonomic scope" value="Eukaryota"/>
</dbReference>
<dbReference type="InterPro" id="IPR000956">
    <property type="entry name" value="Stathmin_fam"/>
</dbReference>
<dbReference type="PANTHER" id="PTHR10104">
    <property type="entry name" value="STATHMIN"/>
    <property type="match status" value="1"/>
</dbReference>
<name>A7RV69_NEMVE</name>
<dbReference type="OrthoDB" id="5978414at2759"/>
<feature type="compositionally biased region" description="Basic and acidic residues" evidence="1">
    <location>
        <begin position="85"/>
        <end position="97"/>
    </location>
</feature>
<sequence length="245" mass="27702">MGCGSSKATDIVVPMPDKVKSNVNKCDNGIHSEKDKDSLRGSQASLPSSTSDTTRSDRETSAKSTRTEDSGLGELEDENIITENSDPKKIEAVKATDRPVTPELTLEGTKIPRRQSPKERKVSFAQQQEDVRNRVNCLSPLGGVIERPQSRGGLAFDVILCPETGNVKRRPQHLKKLERRGKKTKRRTKEEIENKMKLAEERRKEQQQEIMEKAISSRKERQLKEAQAMDEFARRQIDNSQEMES</sequence>
<gene>
    <name evidence="2" type="ORF">NEMVEDRAFT_v1g240906</name>
</gene>